<evidence type="ECO:0000313" key="3">
    <source>
        <dbReference type="EMBL" id="STY18285.1"/>
    </source>
</evidence>
<accession>A0A378KUL6</accession>
<dbReference type="EMBL" id="LNYR01000048">
    <property type="protein sequence ID" value="KTD43402.1"/>
    <property type="molecule type" value="Genomic_DNA"/>
</dbReference>
<sequence>MVLHHYLKIGKTSRARVGVLLLALCCIFNVPCVAQDMNLKKDRKPGVQHKGSKKIAVNKEVQNLLAPLKSLSIQEIDSPSTGVFRKNLAVVNALLIHPLYLSSNWNIITRTYFPVAFQPPLVSGQERIQGTSNVLSTVYFSPKHPSKFRWGVGPVVVFPTASNRRLGIREWGAGPSLALVKIGARVVNVLLLTQLWTNKDEFNQRTNQFIIQPIVNYNFSSGLYLTSSPIITADWQHKDHQWIIPVGGGFGKVFRVNKDTHVNLSAQAFYHVEKPEQISPWTFRVQAQFFMDTPKVV</sequence>
<evidence type="ECO:0000256" key="1">
    <source>
        <dbReference type="SAM" id="SignalP"/>
    </source>
</evidence>
<dbReference type="EMBL" id="UGOW01000001">
    <property type="protein sequence ID" value="STY18285.1"/>
    <property type="molecule type" value="Genomic_DNA"/>
</dbReference>
<gene>
    <name evidence="2" type="ORF">Lqua_3303</name>
    <name evidence="3" type="ORF">NCTC12376_02103</name>
</gene>
<reference evidence="2 4" key="1">
    <citation type="submission" date="2015-11" db="EMBL/GenBank/DDBJ databases">
        <title>Genomic analysis of 38 Legionella species identifies large and diverse effector repertoires.</title>
        <authorList>
            <person name="Burstein D."/>
            <person name="Amaro F."/>
            <person name="Zusman T."/>
            <person name="Lifshitz Z."/>
            <person name="Cohen O."/>
            <person name="Gilbert J.A."/>
            <person name="Pupko T."/>
            <person name="Shuman H.A."/>
            <person name="Segal G."/>
        </authorList>
    </citation>
    <scope>NUCLEOTIDE SEQUENCE [LARGE SCALE GENOMIC DNA]</scope>
    <source>
        <strain evidence="2 4">ATCC 49507</strain>
    </source>
</reference>
<evidence type="ECO:0000313" key="2">
    <source>
        <dbReference type="EMBL" id="KTD43402.1"/>
    </source>
</evidence>
<protein>
    <recommendedName>
        <fullName evidence="6">Neuromedin U</fullName>
    </recommendedName>
</protein>
<name>A0A378KUL6_9GAMM</name>
<proteinExistence type="predicted"/>
<dbReference type="RefSeq" id="WP_058475415.1">
    <property type="nucleotide sequence ID" value="NZ_CAAAIL010000020.1"/>
</dbReference>
<feature type="chain" id="PRO_5016986705" description="Neuromedin U" evidence="1">
    <location>
        <begin position="35"/>
        <end position="297"/>
    </location>
</feature>
<reference evidence="3 5" key="2">
    <citation type="submission" date="2018-06" db="EMBL/GenBank/DDBJ databases">
        <authorList>
            <consortium name="Pathogen Informatics"/>
            <person name="Doyle S."/>
        </authorList>
    </citation>
    <scope>NUCLEOTIDE SEQUENCE [LARGE SCALE GENOMIC DNA]</scope>
    <source>
        <strain evidence="3 5">NCTC12376</strain>
    </source>
</reference>
<dbReference type="STRING" id="45072.Lqua_3303"/>
<evidence type="ECO:0000313" key="4">
    <source>
        <dbReference type="Proteomes" id="UP000054639"/>
    </source>
</evidence>
<dbReference type="AlphaFoldDB" id="A0A378KUL6"/>
<keyword evidence="4" id="KW-1185">Reference proteome</keyword>
<keyword evidence="1" id="KW-0732">Signal</keyword>
<evidence type="ECO:0000313" key="5">
    <source>
        <dbReference type="Proteomes" id="UP000254230"/>
    </source>
</evidence>
<dbReference type="Proteomes" id="UP000054639">
    <property type="component" value="Unassembled WGS sequence"/>
</dbReference>
<dbReference type="Proteomes" id="UP000254230">
    <property type="component" value="Unassembled WGS sequence"/>
</dbReference>
<feature type="signal peptide" evidence="1">
    <location>
        <begin position="1"/>
        <end position="34"/>
    </location>
</feature>
<organism evidence="3 5">
    <name type="scientific">Legionella quateirensis</name>
    <dbReference type="NCBI Taxonomy" id="45072"/>
    <lineage>
        <taxon>Bacteria</taxon>
        <taxon>Pseudomonadati</taxon>
        <taxon>Pseudomonadota</taxon>
        <taxon>Gammaproteobacteria</taxon>
        <taxon>Legionellales</taxon>
        <taxon>Legionellaceae</taxon>
        <taxon>Legionella</taxon>
    </lineage>
</organism>
<evidence type="ECO:0008006" key="6">
    <source>
        <dbReference type="Google" id="ProtNLM"/>
    </source>
</evidence>